<accession>A0A6F8YUX5</accession>
<name>A0A6F8YUX5_9ACTN</name>
<dbReference type="Pfam" id="PF00171">
    <property type="entry name" value="Aldedh"/>
    <property type="match status" value="1"/>
</dbReference>
<organism evidence="6 7">
    <name type="scientific">Phytohabitans suffuscus</name>
    <dbReference type="NCBI Taxonomy" id="624315"/>
    <lineage>
        <taxon>Bacteria</taxon>
        <taxon>Bacillati</taxon>
        <taxon>Actinomycetota</taxon>
        <taxon>Actinomycetes</taxon>
        <taxon>Micromonosporales</taxon>
        <taxon>Micromonosporaceae</taxon>
    </lineage>
</organism>
<dbReference type="Proteomes" id="UP000503011">
    <property type="component" value="Chromosome"/>
</dbReference>
<dbReference type="InterPro" id="IPR016163">
    <property type="entry name" value="Ald_DH_C"/>
</dbReference>
<evidence type="ECO:0000259" key="5">
    <source>
        <dbReference type="Pfam" id="PF00171"/>
    </source>
</evidence>
<dbReference type="InterPro" id="IPR015590">
    <property type="entry name" value="Aldehyde_DH_dom"/>
</dbReference>
<sequence length="462" mass="48301">MHGEPRAGGTPLTVYGPFDRSALTVVPLAGAEVVAAAVESARAAFAGWRQWSPADRGRLLVELSRRMRERSGAFVDAEVAETGKLAAEMRGLLGVSADYFEYYGGVVRALFGETIALGPDDHAFTTREPFGPVGMITPWNGPLSQASRGIAAAVAAGNTVVIKPSEFTPSTTLMLARLASEVGFPPGVVNVVLGDGPGAGAALAGHPGVRLVAFTGSVATGRSIARAAADRLVPAILELGGKSPNIVFEDADLDAACASALTVCVGAGQQCAALSRLIVQSSVYDSFVERVGERMAERVPGPRLAPMTTEAQYEKVLTYFDIAQRDGARLVTGGGTPGGDLAAGRYVQPTVYADVTPGMRIFREEIFGPVLAVSRFADEDEAVALANDSEYGLVASVWTGDSARALRVASRLEAGQVTVNGGRTGIETPFGGYKSSGLGREKGFESLYHYTQVKTTVVSTRR</sequence>
<dbReference type="InterPro" id="IPR029510">
    <property type="entry name" value="Ald_DH_CS_GLU"/>
</dbReference>
<evidence type="ECO:0000256" key="3">
    <source>
        <dbReference type="PROSITE-ProRule" id="PRU10007"/>
    </source>
</evidence>
<evidence type="ECO:0000256" key="1">
    <source>
        <dbReference type="ARBA" id="ARBA00009986"/>
    </source>
</evidence>
<dbReference type="InterPro" id="IPR016161">
    <property type="entry name" value="Ald_DH/histidinol_DH"/>
</dbReference>
<keyword evidence="7" id="KW-1185">Reference proteome</keyword>
<dbReference type="KEGG" id="psuu:Psuf_071690"/>
<dbReference type="PROSITE" id="PS00687">
    <property type="entry name" value="ALDEHYDE_DEHYDR_GLU"/>
    <property type="match status" value="1"/>
</dbReference>
<evidence type="ECO:0000313" key="7">
    <source>
        <dbReference type="Proteomes" id="UP000503011"/>
    </source>
</evidence>
<dbReference type="InterPro" id="IPR016162">
    <property type="entry name" value="Ald_DH_N"/>
</dbReference>
<keyword evidence="2 4" id="KW-0560">Oxidoreductase</keyword>
<protein>
    <submittedName>
        <fullName evidence="6">Aldehyde dehydrogenase</fullName>
    </submittedName>
</protein>
<gene>
    <name evidence="6" type="ORF">Psuf_071690</name>
</gene>
<dbReference type="GO" id="GO:0016620">
    <property type="term" value="F:oxidoreductase activity, acting on the aldehyde or oxo group of donors, NAD or NADP as acceptor"/>
    <property type="evidence" value="ECO:0007669"/>
    <property type="project" value="InterPro"/>
</dbReference>
<evidence type="ECO:0000256" key="4">
    <source>
        <dbReference type="RuleBase" id="RU003345"/>
    </source>
</evidence>
<dbReference type="Gene3D" id="3.40.605.10">
    <property type="entry name" value="Aldehyde Dehydrogenase, Chain A, domain 1"/>
    <property type="match status" value="1"/>
</dbReference>
<feature type="active site" evidence="3">
    <location>
        <position position="238"/>
    </location>
</feature>
<evidence type="ECO:0000256" key="2">
    <source>
        <dbReference type="ARBA" id="ARBA00023002"/>
    </source>
</evidence>
<evidence type="ECO:0000313" key="6">
    <source>
        <dbReference type="EMBL" id="BCB89856.1"/>
    </source>
</evidence>
<dbReference type="FunFam" id="3.40.309.10:FF:000012">
    <property type="entry name" value="Betaine aldehyde dehydrogenase"/>
    <property type="match status" value="1"/>
</dbReference>
<dbReference type="PANTHER" id="PTHR11699">
    <property type="entry name" value="ALDEHYDE DEHYDROGENASE-RELATED"/>
    <property type="match status" value="1"/>
</dbReference>
<reference evidence="6 7" key="1">
    <citation type="submission" date="2020-03" db="EMBL/GenBank/DDBJ databases">
        <title>Whole genome shotgun sequence of Phytohabitans suffuscus NBRC 105367.</title>
        <authorList>
            <person name="Komaki H."/>
            <person name="Tamura T."/>
        </authorList>
    </citation>
    <scope>NUCLEOTIDE SEQUENCE [LARGE SCALE GENOMIC DNA]</scope>
    <source>
        <strain evidence="6 7">NBRC 105367</strain>
    </source>
</reference>
<dbReference type="EMBL" id="AP022871">
    <property type="protein sequence ID" value="BCB89856.1"/>
    <property type="molecule type" value="Genomic_DNA"/>
</dbReference>
<dbReference type="AlphaFoldDB" id="A0A6F8YUX5"/>
<dbReference type="SUPFAM" id="SSF53720">
    <property type="entry name" value="ALDH-like"/>
    <property type="match status" value="1"/>
</dbReference>
<dbReference type="Gene3D" id="3.40.309.10">
    <property type="entry name" value="Aldehyde Dehydrogenase, Chain A, domain 2"/>
    <property type="match status" value="1"/>
</dbReference>
<comment type="similarity">
    <text evidence="1 4">Belongs to the aldehyde dehydrogenase family.</text>
</comment>
<feature type="domain" description="Aldehyde dehydrogenase" evidence="5">
    <location>
        <begin position="10"/>
        <end position="455"/>
    </location>
</feature>
<proteinExistence type="inferred from homology"/>
<reference evidence="6 7" key="2">
    <citation type="submission" date="2020-03" db="EMBL/GenBank/DDBJ databases">
        <authorList>
            <person name="Ichikawa N."/>
            <person name="Kimura A."/>
            <person name="Kitahashi Y."/>
            <person name="Uohara A."/>
        </authorList>
    </citation>
    <scope>NUCLEOTIDE SEQUENCE [LARGE SCALE GENOMIC DNA]</scope>
    <source>
        <strain evidence="6 7">NBRC 105367</strain>
    </source>
</reference>
<dbReference type="FunFam" id="3.40.605.10:FF:000007">
    <property type="entry name" value="NAD/NADP-dependent betaine aldehyde dehydrogenase"/>
    <property type="match status" value="1"/>
</dbReference>